<feature type="domain" description="HTH tetR-type" evidence="5">
    <location>
        <begin position="6"/>
        <end position="66"/>
    </location>
</feature>
<dbReference type="SUPFAM" id="SSF46689">
    <property type="entry name" value="Homeodomain-like"/>
    <property type="match status" value="1"/>
</dbReference>
<dbReference type="InterPro" id="IPR050109">
    <property type="entry name" value="HTH-type_TetR-like_transc_reg"/>
</dbReference>
<comment type="caution">
    <text evidence="6">The sequence shown here is derived from an EMBL/GenBank/DDBJ whole genome shotgun (WGS) entry which is preliminary data.</text>
</comment>
<evidence type="ECO:0000259" key="5">
    <source>
        <dbReference type="PROSITE" id="PS50977"/>
    </source>
</evidence>
<dbReference type="eggNOG" id="COG1309">
    <property type="taxonomic scope" value="Bacteria"/>
</dbReference>
<dbReference type="PROSITE" id="PS50977">
    <property type="entry name" value="HTH_TETR_2"/>
    <property type="match status" value="1"/>
</dbReference>
<evidence type="ECO:0000256" key="1">
    <source>
        <dbReference type="ARBA" id="ARBA00023015"/>
    </source>
</evidence>
<dbReference type="InterPro" id="IPR023772">
    <property type="entry name" value="DNA-bd_HTH_TetR-type_CS"/>
</dbReference>
<evidence type="ECO:0000313" key="6">
    <source>
        <dbReference type="EMBL" id="KDN21792.1"/>
    </source>
</evidence>
<dbReference type="GO" id="GO:0003700">
    <property type="term" value="F:DNA-binding transcription factor activity"/>
    <property type="evidence" value="ECO:0007669"/>
    <property type="project" value="TreeGrafter"/>
</dbReference>
<dbReference type="InterPro" id="IPR001647">
    <property type="entry name" value="HTH_TetR"/>
</dbReference>
<proteinExistence type="predicted"/>
<keyword evidence="3" id="KW-0804">Transcription</keyword>
<accession>A0A066U7G7</accession>
<organism evidence="6 7">
    <name type="scientific">Amycolatopsis rifamycinica</name>
    <dbReference type="NCBI Taxonomy" id="287986"/>
    <lineage>
        <taxon>Bacteria</taxon>
        <taxon>Bacillati</taxon>
        <taxon>Actinomycetota</taxon>
        <taxon>Actinomycetes</taxon>
        <taxon>Pseudonocardiales</taxon>
        <taxon>Pseudonocardiaceae</taxon>
        <taxon>Amycolatopsis</taxon>
    </lineage>
</organism>
<gene>
    <name evidence="6" type="ORF">DV20_12745</name>
</gene>
<dbReference type="PRINTS" id="PR00455">
    <property type="entry name" value="HTHTETR"/>
</dbReference>
<dbReference type="Proteomes" id="UP000027345">
    <property type="component" value="Unassembled WGS sequence"/>
</dbReference>
<evidence type="ECO:0000256" key="3">
    <source>
        <dbReference type="ARBA" id="ARBA00023163"/>
    </source>
</evidence>
<dbReference type="RefSeq" id="WP_043779658.1">
    <property type="nucleotide sequence ID" value="NZ_JMQI01000026.1"/>
</dbReference>
<name>A0A066U7G7_9PSEU</name>
<keyword evidence="2 4" id="KW-0238">DNA-binding</keyword>
<feature type="DNA-binding region" description="H-T-H motif" evidence="4">
    <location>
        <begin position="29"/>
        <end position="48"/>
    </location>
</feature>
<dbReference type="PROSITE" id="PS01081">
    <property type="entry name" value="HTH_TETR_1"/>
    <property type="match status" value="1"/>
</dbReference>
<evidence type="ECO:0000256" key="4">
    <source>
        <dbReference type="PROSITE-ProRule" id="PRU00335"/>
    </source>
</evidence>
<reference evidence="6 7" key="1">
    <citation type="submission" date="2014-05" db="EMBL/GenBank/DDBJ databases">
        <title>Draft genome sequence of Amycolatopsis rifamycinica DSM 46095.</title>
        <authorList>
            <person name="Lal R."/>
            <person name="Saxena A."/>
            <person name="Kumari R."/>
            <person name="Mukherjee U."/>
            <person name="Singh P."/>
            <person name="Sangwan N."/>
            <person name="Mahato N.K."/>
        </authorList>
    </citation>
    <scope>NUCLEOTIDE SEQUENCE [LARGE SCALE GENOMIC DNA]</scope>
    <source>
        <strain evidence="6 7">DSM 46095</strain>
    </source>
</reference>
<dbReference type="GO" id="GO:0000976">
    <property type="term" value="F:transcription cis-regulatory region binding"/>
    <property type="evidence" value="ECO:0007669"/>
    <property type="project" value="TreeGrafter"/>
</dbReference>
<dbReference type="STRING" id="287986.DV20_12745"/>
<dbReference type="InterPro" id="IPR009057">
    <property type="entry name" value="Homeodomain-like_sf"/>
</dbReference>
<keyword evidence="7" id="KW-1185">Reference proteome</keyword>
<evidence type="ECO:0000313" key="7">
    <source>
        <dbReference type="Proteomes" id="UP000027345"/>
    </source>
</evidence>
<dbReference type="PANTHER" id="PTHR30055">
    <property type="entry name" value="HTH-TYPE TRANSCRIPTIONAL REGULATOR RUTR"/>
    <property type="match status" value="1"/>
</dbReference>
<dbReference type="OrthoDB" id="4746440at2"/>
<keyword evidence="1" id="KW-0805">Transcription regulation</keyword>
<dbReference type="PANTHER" id="PTHR30055:SF234">
    <property type="entry name" value="HTH-TYPE TRANSCRIPTIONAL REGULATOR BETI"/>
    <property type="match status" value="1"/>
</dbReference>
<dbReference type="Pfam" id="PF00440">
    <property type="entry name" value="TetR_N"/>
    <property type="match status" value="1"/>
</dbReference>
<dbReference type="AlphaFoldDB" id="A0A066U7G7"/>
<evidence type="ECO:0000256" key="2">
    <source>
        <dbReference type="ARBA" id="ARBA00023125"/>
    </source>
</evidence>
<dbReference type="EMBL" id="JMQI01000026">
    <property type="protein sequence ID" value="KDN21792.1"/>
    <property type="molecule type" value="Genomic_DNA"/>
</dbReference>
<sequence>MPRWEEGSEERMKRSAMELFEEQGFEATTAVQIAERARVTTRTFFRYFPDKEEILFADADLLSTALVQKLRETPDLEKPLRAVVRTLAGYDWEKLGSRDLLRRRSRLIASNSGLLERDLNKQHQMAEGFRRALCERGVDPDVAELAASTGSQIFRTAYRKWLESDDDTDLTTITDTVTSLLADIVPADRTPRGRRRAPAAK</sequence>
<dbReference type="Gene3D" id="1.10.357.10">
    <property type="entry name" value="Tetracycline Repressor, domain 2"/>
    <property type="match status" value="1"/>
</dbReference>
<protein>
    <submittedName>
        <fullName evidence="6">TetR family transcriptional regulator</fullName>
    </submittedName>
</protein>